<dbReference type="InterPro" id="IPR036388">
    <property type="entry name" value="WH-like_DNA-bd_sf"/>
</dbReference>
<dbReference type="PROSITE" id="PS50931">
    <property type="entry name" value="HTH_LYSR"/>
    <property type="match status" value="1"/>
</dbReference>
<evidence type="ECO:0000256" key="3">
    <source>
        <dbReference type="ARBA" id="ARBA00023125"/>
    </source>
</evidence>
<dbReference type="RefSeq" id="WP_380250911.1">
    <property type="nucleotide sequence ID" value="NZ_JBHUII010000004.1"/>
</dbReference>
<reference evidence="7" key="1">
    <citation type="journal article" date="2019" name="Int. J. Syst. Evol. Microbiol.">
        <title>The Global Catalogue of Microorganisms (GCM) 10K type strain sequencing project: providing services to taxonomists for standard genome sequencing and annotation.</title>
        <authorList>
            <consortium name="The Broad Institute Genomics Platform"/>
            <consortium name="The Broad Institute Genome Sequencing Center for Infectious Disease"/>
            <person name="Wu L."/>
            <person name="Ma J."/>
        </authorList>
    </citation>
    <scope>NUCLEOTIDE SEQUENCE [LARGE SCALE GENOMIC DNA]</scope>
    <source>
        <strain evidence="7">CGMCC 4.7192</strain>
    </source>
</reference>
<comment type="similarity">
    <text evidence="1">Belongs to the LysR transcriptional regulatory family.</text>
</comment>
<proteinExistence type="inferred from homology"/>
<dbReference type="InterPro" id="IPR058163">
    <property type="entry name" value="LysR-type_TF_proteobact-type"/>
</dbReference>
<evidence type="ECO:0000313" key="6">
    <source>
        <dbReference type="EMBL" id="MFD2205877.1"/>
    </source>
</evidence>
<feature type="domain" description="HTH lysR-type" evidence="5">
    <location>
        <begin position="4"/>
        <end position="61"/>
    </location>
</feature>
<dbReference type="InterPro" id="IPR036390">
    <property type="entry name" value="WH_DNA-bd_sf"/>
</dbReference>
<keyword evidence="2" id="KW-0805">Transcription regulation</keyword>
<name>A0ABW5BIB1_9PROT</name>
<protein>
    <submittedName>
        <fullName evidence="6">LysR substrate-binding domain-containing protein</fullName>
    </submittedName>
</protein>
<dbReference type="InterPro" id="IPR005119">
    <property type="entry name" value="LysR_subst-bd"/>
</dbReference>
<dbReference type="SUPFAM" id="SSF53850">
    <property type="entry name" value="Periplasmic binding protein-like II"/>
    <property type="match status" value="1"/>
</dbReference>
<accession>A0ABW5BIB1</accession>
<organism evidence="6 7">
    <name type="scientific">Kiloniella antarctica</name>
    <dbReference type="NCBI Taxonomy" id="1550907"/>
    <lineage>
        <taxon>Bacteria</taxon>
        <taxon>Pseudomonadati</taxon>
        <taxon>Pseudomonadota</taxon>
        <taxon>Alphaproteobacteria</taxon>
        <taxon>Rhodospirillales</taxon>
        <taxon>Kiloniellaceae</taxon>
        <taxon>Kiloniella</taxon>
    </lineage>
</organism>
<dbReference type="Gene3D" id="3.40.190.10">
    <property type="entry name" value="Periplasmic binding protein-like II"/>
    <property type="match status" value="2"/>
</dbReference>
<dbReference type="Pfam" id="PF03466">
    <property type="entry name" value="LysR_substrate"/>
    <property type="match status" value="1"/>
</dbReference>
<dbReference type="SUPFAM" id="SSF46785">
    <property type="entry name" value="Winged helix' DNA-binding domain"/>
    <property type="match status" value="1"/>
</dbReference>
<evidence type="ECO:0000256" key="2">
    <source>
        <dbReference type="ARBA" id="ARBA00023015"/>
    </source>
</evidence>
<dbReference type="Proteomes" id="UP001597294">
    <property type="component" value="Unassembled WGS sequence"/>
</dbReference>
<sequence>MKLPPLTAVRHFTAAATHMSFKRAAKELHVTEGAISRQIKVLEEYIGSALFMRVHRGVQLTDAGQRLHAVTDNALLQISQIAEELRGVVPQFTLSVTTSFAIRWLMPRLSHYEALHPNHPVNLQAVSYPELSPVKRFDASIIYLLGDPYENQVRVPEGAERFMVEWLLPVCAPNFLKYGAAFRPQDLEHKRIIFNEPTGRDWRSWAGKLDDAKINLDTALRFEHDDTAIQAAVAGHGIALANLAYIHNELDMGSLIPAVACDPLPIGAHYLVSEPGRAVLPHVKAFRDWLIKSAAECGSQR</sequence>
<dbReference type="Gene3D" id="1.10.10.10">
    <property type="entry name" value="Winged helix-like DNA-binding domain superfamily/Winged helix DNA-binding domain"/>
    <property type="match status" value="1"/>
</dbReference>
<dbReference type="PANTHER" id="PTHR30537">
    <property type="entry name" value="HTH-TYPE TRANSCRIPTIONAL REGULATOR"/>
    <property type="match status" value="1"/>
</dbReference>
<keyword evidence="4" id="KW-0804">Transcription</keyword>
<dbReference type="PRINTS" id="PR00039">
    <property type="entry name" value="HTHLYSR"/>
</dbReference>
<evidence type="ECO:0000256" key="1">
    <source>
        <dbReference type="ARBA" id="ARBA00009437"/>
    </source>
</evidence>
<dbReference type="PANTHER" id="PTHR30537:SF26">
    <property type="entry name" value="GLYCINE CLEAVAGE SYSTEM TRANSCRIPTIONAL ACTIVATOR"/>
    <property type="match status" value="1"/>
</dbReference>
<dbReference type="InterPro" id="IPR000847">
    <property type="entry name" value="LysR_HTH_N"/>
</dbReference>
<dbReference type="EMBL" id="JBHUII010000004">
    <property type="protein sequence ID" value="MFD2205877.1"/>
    <property type="molecule type" value="Genomic_DNA"/>
</dbReference>
<evidence type="ECO:0000313" key="7">
    <source>
        <dbReference type="Proteomes" id="UP001597294"/>
    </source>
</evidence>
<comment type="caution">
    <text evidence="6">The sequence shown here is derived from an EMBL/GenBank/DDBJ whole genome shotgun (WGS) entry which is preliminary data.</text>
</comment>
<evidence type="ECO:0000259" key="5">
    <source>
        <dbReference type="PROSITE" id="PS50931"/>
    </source>
</evidence>
<keyword evidence="3" id="KW-0238">DNA-binding</keyword>
<gene>
    <name evidence="6" type="ORF">ACFSKO_09655</name>
</gene>
<evidence type="ECO:0000256" key="4">
    <source>
        <dbReference type="ARBA" id="ARBA00023163"/>
    </source>
</evidence>
<keyword evidence="7" id="KW-1185">Reference proteome</keyword>
<dbReference type="Pfam" id="PF00126">
    <property type="entry name" value="HTH_1"/>
    <property type="match status" value="1"/>
</dbReference>